<gene>
    <name evidence="2" type="ORF">SAMN04488121_10333</name>
</gene>
<evidence type="ECO:0000313" key="2">
    <source>
        <dbReference type="EMBL" id="SDF97070.1"/>
    </source>
</evidence>
<name>A0A1G7QHH9_CHIFI</name>
<sequence>MILFRRSLLPLLFSVFSLYACGSGQQKKAKTRTPVVCTDSSKHSFTLDTVKGYELKPGKELTLLLNIESFNTKEEFDQYLMRPPIPADSTPPSLNFKDNWLVAILVDNRTPNPSYPNEWIDISTKLTIDSAYTENCKLTIPFYLLADEGPVFGAPAPQKRVMLFSIPRSAQFNQVFVQNKGGSLSRSLDVPAAEE</sequence>
<reference evidence="2 3" key="1">
    <citation type="submission" date="2016-10" db="EMBL/GenBank/DDBJ databases">
        <authorList>
            <person name="de Groot N.N."/>
        </authorList>
    </citation>
    <scope>NUCLEOTIDE SEQUENCE [LARGE SCALE GENOMIC DNA]</scope>
    <source>
        <strain evidence="2 3">DSM 527</strain>
    </source>
</reference>
<proteinExistence type="predicted"/>
<organism evidence="2 3">
    <name type="scientific">Chitinophaga filiformis</name>
    <name type="common">Myxococcus filiformis</name>
    <name type="synonym">Flexibacter filiformis</name>
    <dbReference type="NCBI Taxonomy" id="104663"/>
    <lineage>
        <taxon>Bacteria</taxon>
        <taxon>Pseudomonadati</taxon>
        <taxon>Bacteroidota</taxon>
        <taxon>Chitinophagia</taxon>
        <taxon>Chitinophagales</taxon>
        <taxon>Chitinophagaceae</taxon>
        <taxon>Chitinophaga</taxon>
    </lineage>
</organism>
<dbReference type="PROSITE" id="PS51257">
    <property type="entry name" value="PROKAR_LIPOPROTEIN"/>
    <property type="match status" value="1"/>
</dbReference>
<feature type="signal peptide" evidence="1">
    <location>
        <begin position="1"/>
        <end position="20"/>
    </location>
</feature>
<keyword evidence="1" id="KW-0732">Signal</keyword>
<feature type="chain" id="PRO_5011506506" description="Lipoprotein" evidence="1">
    <location>
        <begin position="21"/>
        <end position="195"/>
    </location>
</feature>
<dbReference type="EMBL" id="FNBN01000003">
    <property type="protein sequence ID" value="SDF97070.1"/>
    <property type="molecule type" value="Genomic_DNA"/>
</dbReference>
<dbReference type="OrthoDB" id="666200at2"/>
<dbReference type="AlphaFoldDB" id="A0A1G7QHH9"/>
<dbReference type="Proteomes" id="UP000199045">
    <property type="component" value="Unassembled WGS sequence"/>
</dbReference>
<accession>A0A1G7QHH9</accession>
<evidence type="ECO:0000313" key="3">
    <source>
        <dbReference type="Proteomes" id="UP000199045"/>
    </source>
</evidence>
<evidence type="ECO:0008006" key="4">
    <source>
        <dbReference type="Google" id="ProtNLM"/>
    </source>
</evidence>
<protein>
    <recommendedName>
        <fullName evidence="4">Lipoprotein</fullName>
    </recommendedName>
</protein>
<dbReference type="RefSeq" id="WP_089832260.1">
    <property type="nucleotide sequence ID" value="NZ_FNBN01000003.1"/>
</dbReference>
<evidence type="ECO:0000256" key="1">
    <source>
        <dbReference type="SAM" id="SignalP"/>
    </source>
</evidence>